<proteinExistence type="predicted"/>
<accession>A0A8X6FU13</accession>
<sequence>MEIIKNCFFNSECFSKTGTEIPFSLNEMVMTNGNRAIPLVSSPAVYVICKIWILNGELVPLLSINQELTPPRPKKVQQLSTPPLNSTRKIKKTQNRFQ</sequence>
<feature type="compositionally biased region" description="Polar residues" evidence="1">
    <location>
        <begin position="77"/>
        <end position="87"/>
    </location>
</feature>
<gene>
    <name evidence="2" type="ORF">TNCT_359851</name>
</gene>
<evidence type="ECO:0000313" key="2">
    <source>
        <dbReference type="EMBL" id="GFQ89182.1"/>
    </source>
</evidence>
<comment type="caution">
    <text evidence="2">The sequence shown here is derived from an EMBL/GenBank/DDBJ whole genome shotgun (WGS) entry which is preliminary data.</text>
</comment>
<evidence type="ECO:0000256" key="1">
    <source>
        <dbReference type="SAM" id="MobiDB-lite"/>
    </source>
</evidence>
<keyword evidence="3" id="KW-1185">Reference proteome</keyword>
<dbReference type="AlphaFoldDB" id="A0A8X6FU13"/>
<name>A0A8X6FU13_TRICU</name>
<reference evidence="2" key="1">
    <citation type="submission" date="2020-07" db="EMBL/GenBank/DDBJ databases">
        <title>Multicomponent nature underlies the extraordinary mechanical properties of spider dragline silk.</title>
        <authorList>
            <person name="Kono N."/>
            <person name="Nakamura H."/>
            <person name="Mori M."/>
            <person name="Yoshida Y."/>
            <person name="Ohtoshi R."/>
            <person name="Malay A.D."/>
            <person name="Moran D.A.P."/>
            <person name="Tomita M."/>
            <person name="Numata K."/>
            <person name="Arakawa K."/>
        </authorList>
    </citation>
    <scope>NUCLEOTIDE SEQUENCE</scope>
</reference>
<dbReference type="EMBL" id="BMAO01003635">
    <property type="protein sequence ID" value="GFQ89182.1"/>
    <property type="molecule type" value="Genomic_DNA"/>
</dbReference>
<evidence type="ECO:0000313" key="3">
    <source>
        <dbReference type="Proteomes" id="UP000887116"/>
    </source>
</evidence>
<dbReference type="Proteomes" id="UP000887116">
    <property type="component" value="Unassembled WGS sequence"/>
</dbReference>
<feature type="compositionally biased region" description="Basic residues" evidence="1">
    <location>
        <begin position="88"/>
        <end position="98"/>
    </location>
</feature>
<protein>
    <submittedName>
        <fullName evidence="2">Uncharacterized protein</fullName>
    </submittedName>
</protein>
<feature type="region of interest" description="Disordered" evidence="1">
    <location>
        <begin position="71"/>
        <end position="98"/>
    </location>
</feature>
<organism evidence="2 3">
    <name type="scientific">Trichonephila clavata</name>
    <name type="common">Joro spider</name>
    <name type="synonym">Nephila clavata</name>
    <dbReference type="NCBI Taxonomy" id="2740835"/>
    <lineage>
        <taxon>Eukaryota</taxon>
        <taxon>Metazoa</taxon>
        <taxon>Ecdysozoa</taxon>
        <taxon>Arthropoda</taxon>
        <taxon>Chelicerata</taxon>
        <taxon>Arachnida</taxon>
        <taxon>Araneae</taxon>
        <taxon>Araneomorphae</taxon>
        <taxon>Entelegynae</taxon>
        <taxon>Araneoidea</taxon>
        <taxon>Nephilidae</taxon>
        <taxon>Trichonephila</taxon>
    </lineage>
</organism>